<evidence type="ECO:0000313" key="2">
    <source>
        <dbReference type="Proteomes" id="UP000681594"/>
    </source>
</evidence>
<evidence type="ECO:0000313" key="1">
    <source>
        <dbReference type="EMBL" id="MBP0443622.1"/>
    </source>
</evidence>
<organism evidence="1 2">
    <name type="scientific">Pararoseomonas baculiformis</name>
    <dbReference type="NCBI Taxonomy" id="2820812"/>
    <lineage>
        <taxon>Bacteria</taxon>
        <taxon>Pseudomonadati</taxon>
        <taxon>Pseudomonadota</taxon>
        <taxon>Alphaproteobacteria</taxon>
        <taxon>Acetobacterales</taxon>
        <taxon>Acetobacteraceae</taxon>
        <taxon>Pararoseomonas</taxon>
    </lineage>
</organism>
<gene>
    <name evidence="1" type="ORF">J8J14_02425</name>
</gene>
<proteinExistence type="predicted"/>
<protein>
    <submittedName>
        <fullName evidence="1">Uncharacterized protein</fullName>
    </submittedName>
</protein>
<name>A0ABS4A9G3_9PROT</name>
<reference evidence="1 2" key="1">
    <citation type="submission" date="2021-03" db="EMBL/GenBank/DDBJ databases">
        <authorList>
            <person name="So Y."/>
        </authorList>
    </citation>
    <scope>NUCLEOTIDE SEQUENCE [LARGE SCALE GENOMIC DNA]</scope>
    <source>
        <strain evidence="1 2">SSH11</strain>
    </source>
</reference>
<comment type="caution">
    <text evidence="1">The sequence shown here is derived from an EMBL/GenBank/DDBJ whole genome shotgun (WGS) entry which is preliminary data.</text>
</comment>
<keyword evidence="2" id="KW-1185">Reference proteome</keyword>
<sequence length="70" mass="8272">MPHRPAQPQNASTGLDPFDLWIRRSLHESWDATLDEKLPDDLLRLFTDDRGEWKAMKARWLKLEQIRDSG</sequence>
<dbReference type="EMBL" id="JAGIZB010000002">
    <property type="protein sequence ID" value="MBP0443622.1"/>
    <property type="molecule type" value="Genomic_DNA"/>
</dbReference>
<accession>A0ABS4A9G3</accession>
<dbReference type="RefSeq" id="WP_209377851.1">
    <property type="nucleotide sequence ID" value="NZ_JAGIZB010000002.1"/>
</dbReference>
<dbReference type="Proteomes" id="UP000681594">
    <property type="component" value="Unassembled WGS sequence"/>
</dbReference>